<reference evidence="3" key="1">
    <citation type="submission" date="2018-05" db="EMBL/GenBank/DDBJ databases">
        <title>Draft genome of Mucuna pruriens seed.</title>
        <authorList>
            <person name="Nnadi N.E."/>
            <person name="Vos R."/>
            <person name="Hasami M.H."/>
            <person name="Devisetty U.K."/>
            <person name="Aguiy J.C."/>
        </authorList>
    </citation>
    <scope>NUCLEOTIDE SEQUENCE [LARGE SCALE GENOMIC DNA]</scope>
    <source>
        <strain evidence="3">JCA_2017</strain>
    </source>
</reference>
<dbReference type="InterPro" id="IPR012334">
    <property type="entry name" value="Pectin_lyas_fold"/>
</dbReference>
<keyword evidence="2" id="KW-0134">Cell wall</keyword>
<dbReference type="Proteomes" id="UP000257109">
    <property type="component" value="Unassembled WGS sequence"/>
</dbReference>
<evidence type="ECO:0000256" key="2">
    <source>
        <dbReference type="ARBA" id="ARBA00022512"/>
    </source>
</evidence>
<sequence length="60" mass="6829">MVRKCRSRMTYVNNVIIHGIHIKKIVSKDGSMIRDSYTHFGLRIRSDDDAISIFGASNFG</sequence>
<evidence type="ECO:0000256" key="1">
    <source>
        <dbReference type="ARBA" id="ARBA00004191"/>
    </source>
</evidence>
<gene>
    <name evidence="3" type="primary">AT59</name>
    <name evidence="3" type="ORF">CR513_36749</name>
</gene>
<feature type="non-terminal residue" evidence="3">
    <location>
        <position position="1"/>
    </location>
</feature>
<comment type="subcellular location">
    <subcellularLocation>
        <location evidence="1">Secreted</location>
        <location evidence="1">Cell wall</location>
    </subcellularLocation>
</comment>
<comment type="caution">
    <text evidence="3">The sequence shown here is derived from an EMBL/GenBank/DDBJ whole genome shotgun (WGS) entry which is preliminary data.</text>
</comment>
<dbReference type="InterPro" id="IPR011050">
    <property type="entry name" value="Pectin_lyase_fold/virulence"/>
</dbReference>
<dbReference type="EMBL" id="QJKJ01007634">
    <property type="protein sequence ID" value="RDX82460.1"/>
    <property type="molecule type" value="Genomic_DNA"/>
</dbReference>
<protein>
    <submittedName>
        <fullName evidence="3">Pectate lyase 3</fullName>
    </submittedName>
</protein>
<dbReference type="Gene3D" id="2.160.20.10">
    <property type="entry name" value="Single-stranded right-handed beta-helix, Pectin lyase-like"/>
    <property type="match status" value="1"/>
</dbReference>
<dbReference type="AlphaFoldDB" id="A0A371FW92"/>
<evidence type="ECO:0000313" key="4">
    <source>
        <dbReference type="Proteomes" id="UP000257109"/>
    </source>
</evidence>
<dbReference type="InterPro" id="IPR045032">
    <property type="entry name" value="PEL"/>
</dbReference>
<name>A0A371FW92_MUCPR</name>
<keyword evidence="3" id="KW-0456">Lyase</keyword>
<organism evidence="3 4">
    <name type="scientific">Mucuna pruriens</name>
    <name type="common">Velvet bean</name>
    <name type="synonym">Dolichos pruriens</name>
    <dbReference type="NCBI Taxonomy" id="157652"/>
    <lineage>
        <taxon>Eukaryota</taxon>
        <taxon>Viridiplantae</taxon>
        <taxon>Streptophyta</taxon>
        <taxon>Embryophyta</taxon>
        <taxon>Tracheophyta</taxon>
        <taxon>Spermatophyta</taxon>
        <taxon>Magnoliopsida</taxon>
        <taxon>eudicotyledons</taxon>
        <taxon>Gunneridae</taxon>
        <taxon>Pentapetalae</taxon>
        <taxon>rosids</taxon>
        <taxon>fabids</taxon>
        <taxon>Fabales</taxon>
        <taxon>Fabaceae</taxon>
        <taxon>Papilionoideae</taxon>
        <taxon>50 kb inversion clade</taxon>
        <taxon>NPAAA clade</taxon>
        <taxon>indigoferoid/millettioid clade</taxon>
        <taxon>Phaseoleae</taxon>
        <taxon>Mucuna</taxon>
    </lineage>
</organism>
<proteinExistence type="predicted"/>
<dbReference type="STRING" id="157652.A0A371FW92"/>
<accession>A0A371FW92</accession>
<dbReference type="SUPFAM" id="SSF51126">
    <property type="entry name" value="Pectin lyase-like"/>
    <property type="match status" value="1"/>
</dbReference>
<dbReference type="PANTHER" id="PTHR31683">
    <property type="entry name" value="PECTATE LYASE 18-RELATED"/>
    <property type="match status" value="1"/>
</dbReference>
<evidence type="ECO:0000313" key="3">
    <source>
        <dbReference type="EMBL" id="RDX82460.1"/>
    </source>
</evidence>
<dbReference type="GO" id="GO:0030570">
    <property type="term" value="F:pectate lyase activity"/>
    <property type="evidence" value="ECO:0007669"/>
    <property type="project" value="InterPro"/>
</dbReference>
<dbReference type="PANTHER" id="PTHR31683:SF184">
    <property type="entry name" value="PECTATE LYASE"/>
    <property type="match status" value="1"/>
</dbReference>
<keyword evidence="2" id="KW-0964">Secreted</keyword>
<keyword evidence="4" id="KW-1185">Reference proteome</keyword>